<proteinExistence type="predicted"/>
<comment type="caution">
    <text evidence="1">The sequence shown here is derived from an EMBL/GenBank/DDBJ whole genome shotgun (WGS) entry which is preliminary data.</text>
</comment>
<dbReference type="EMBL" id="JBHUHY010000003">
    <property type="protein sequence ID" value="MFD2186109.1"/>
    <property type="molecule type" value="Genomic_DNA"/>
</dbReference>
<reference evidence="2" key="1">
    <citation type="journal article" date="2019" name="Int. J. Syst. Evol. Microbiol.">
        <title>The Global Catalogue of Microorganisms (GCM) 10K type strain sequencing project: providing services to taxonomists for standard genome sequencing and annotation.</title>
        <authorList>
            <consortium name="The Broad Institute Genomics Platform"/>
            <consortium name="The Broad Institute Genome Sequencing Center for Infectious Disease"/>
            <person name="Wu L."/>
            <person name="Ma J."/>
        </authorList>
    </citation>
    <scope>NUCLEOTIDE SEQUENCE [LARGE SCALE GENOMIC DNA]</scope>
    <source>
        <strain evidence="2">DT92</strain>
    </source>
</reference>
<gene>
    <name evidence="1" type="ORF">ACFSJT_04850</name>
</gene>
<organism evidence="1 2">
    <name type="scientific">Aquimarina celericrescens</name>
    <dbReference type="NCBI Taxonomy" id="1964542"/>
    <lineage>
        <taxon>Bacteria</taxon>
        <taxon>Pseudomonadati</taxon>
        <taxon>Bacteroidota</taxon>
        <taxon>Flavobacteriia</taxon>
        <taxon>Flavobacteriales</taxon>
        <taxon>Flavobacteriaceae</taxon>
        <taxon>Aquimarina</taxon>
    </lineage>
</organism>
<evidence type="ECO:0008006" key="3">
    <source>
        <dbReference type="Google" id="ProtNLM"/>
    </source>
</evidence>
<dbReference type="Proteomes" id="UP001597344">
    <property type="component" value="Unassembled WGS sequence"/>
</dbReference>
<name>A0ABW5AW60_9FLAO</name>
<sequence>MSKNTIFATDKDGNEITIGQVENWIADKEKAKLATLVYDRLYGRYLKPFDFEDAEYEKSYKNGFAIMANCCLLIEAFISFQEPGLKSTYRNSERCFGIFFTTQDRFKDLSNDGLSAAQYKNLEFRMNRNNKGIPKEFYTDVRCGILHSGETRNNWKIVRSGEFFDEANRRINATKFMNRLKYSISDFKKELKKEDFDTSIKWKIYIEKLKHVILNA</sequence>
<evidence type="ECO:0000313" key="1">
    <source>
        <dbReference type="EMBL" id="MFD2186109.1"/>
    </source>
</evidence>
<protein>
    <recommendedName>
        <fullName evidence="3">Apea-like HEPN domain-containing protein</fullName>
    </recommendedName>
</protein>
<accession>A0ABW5AW60</accession>
<dbReference type="RefSeq" id="WP_378319094.1">
    <property type="nucleotide sequence ID" value="NZ_JBHUHY010000003.1"/>
</dbReference>
<evidence type="ECO:0000313" key="2">
    <source>
        <dbReference type="Proteomes" id="UP001597344"/>
    </source>
</evidence>
<keyword evidence="2" id="KW-1185">Reference proteome</keyword>